<proteinExistence type="inferred from homology"/>
<dbReference type="CDD" id="cd01347">
    <property type="entry name" value="ligand_gated_channel"/>
    <property type="match status" value="1"/>
</dbReference>
<dbReference type="InterPro" id="IPR010105">
    <property type="entry name" value="TonB_sidphr_rcpt"/>
</dbReference>
<reference evidence="19 20" key="1">
    <citation type="submission" date="2019-01" db="EMBL/GenBank/DDBJ databases">
        <title>Sinorhodobacter populi sp. nov. isolated from the symptomatic bark tissue of Populus euramericana canker.</title>
        <authorList>
            <person name="Xu G."/>
        </authorList>
    </citation>
    <scope>NUCLEOTIDE SEQUENCE [LARGE SCALE GENOMIC DNA]</scope>
    <source>
        <strain evidence="19 20">2D-5</strain>
    </source>
</reference>
<dbReference type="PROSITE" id="PS52016">
    <property type="entry name" value="TONB_DEPENDENT_REC_3"/>
    <property type="match status" value="1"/>
</dbReference>
<feature type="chain" id="PRO_5018979495" evidence="16">
    <location>
        <begin position="23"/>
        <end position="688"/>
    </location>
</feature>
<keyword evidence="10 15" id="KW-0798">TonB box</keyword>
<dbReference type="InterPro" id="IPR037066">
    <property type="entry name" value="Plug_dom_sf"/>
</dbReference>
<dbReference type="InterPro" id="IPR036942">
    <property type="entry name" value="Beta-barrel_TonB_sf"/>
</dbReference>
<dbReference type="Gene3D" id="2.170.130.10">
    <property type="entry name" value="TonB-dependent receptor, plug domain"/>
    <property type="match status" value="1"/>
</dbReference>
<dbReference type="SUPFAM" id="SSF56935">
    <property type="entry name" value="Porins"/>
    <property type="match status" value="1"/>
</dbReference>
<organism evidence="19 20">
    <name type="scientific">Paenirhodobacter populi</name>
    <dbReference type="NCBI Taxonomy" id="2306993"/>
    <lineage>
        <taxon>Bacteria</taxon>
        <taxon>Pseudomonadati</taxon>
        <taxon>Pseudomonadota</taxon>
        <taxon>Alphaproteobacteria</taxon>
        <taxon>Rhodobacterales</taxon>
        <taxon>Rhodobacter group</taxon>
        <taxon>Paenirhodobacter</taxon>
    </lineage>
</organism>
<evidence type="ECO:0000256" key="5">
    <source>
        <dbReference type="ARBA" id="ARBA00022496"/>
    </source>
</evidence>
<dbReference type="InterPro" id="IPR012910">
    <property type="entry name" value="Plug_dom"/>
</dbReference>
<keyword evidence="9" id="KW-0406">Ion transport</keyword>
<dbReference type="RefSeq" id="WP_128270921.1">
    <property type="nucleotide sequence ID" value="NZ_SAUW01000037.1"/>
</dbReference>
<evidence type="ECO:0000259" key="17">
    <source>
        <dbReference type="Pfam" id="PF00593"/>
    </source>
</evidence>
<dbReference type="PANTHER" id="PTHR32552">
    <property type="entry name" value="FERRICHROME IRON RECEPTOR-RELATED"/>
    <property type="match status" value="1"/>
</dbReference>
<evidence type="ECO:0000256" key="12">
    <source>
        <dbReference type="ARBA" id="ARBA00023170"/>
    </source>
</evidence>
<dbReference type="Gene3D" id="2.40.170.20">
    <property type="entry name" value="TonB-dependent receptor, beta-barrel domain"/>
    <property type="match status" value="1"/>
</dbReference>
<reference evidence="19 20" key="2">
    <citation type="submission" date="2019-01" db="EMBL/GenBank/DDBJ databases">
        <authorList>
            <person name="Li Y."/>
        </authorList>
    </citation>
    <scope>NUCLEOTIDE SEQUENCE [LARGE SCALE GENOMIC DNA]</scope>
    <source>
        <strain evidence="19 20">2D-5</strain>
    </source>
</reference>
<dbReference type="AlphaFoldDB" id="A0A443IKS9"/>
<evidence type="ECO:0000259" key="18">
    <source>
        <dbReference type="Pfam" id="PF07715"/>
    </source>
</evidence>
<evidence type="ECO:0000256" key="1">
    <source>
        <dbReference type="ARBA" id="ARBA00004571"/>
    </source>
</evidence>
<dbReference type="NCBIfam" id="TIGR01783">
    <property type="entry name" value="TonB-siderophor"/>
    <property type="match status" value="1"/>
</dbReference>
<evidence type="ECO:0000256" key="7">
    <source>
        <dbReference type="ARBA" id="ARBA00022729"/>
    </source>
</evidence>
<evidence type="ECO:0000256" key="10">
    <source>
        <dbReference type="ARBA" id="ARBA00023077"/>
    </source>
</evidence>
<keyword evidence="20" id="KW-1185">Reference proteome</keyword>
<keyword evidence="8" id="KW-0408">Iron</keyword>
<dbReference type="GO" id="GO:0009279">
    <property type="term" value="C:cell outer membrane"/>
    <property type="evidence" value="ECO:0007669"/>
    <property type="project" value="UniProtKB-SubCell"/>
</dbReference>
<comment type="caution">
    <text evidence="19">The sequence shown here is derived from an EMBL/GenBank/DDBJ whole genome shotgun (WGS) entry which is preliminary data.</text>
</comment>
<protein>
    <submittedName>
        <fullName evidence="19">TonB-dependent siderophore receptor</fullName>
    </submittedName>
</protein>
<sequence>MRRGIALLLSCSAMTLPSIALAQSADDDATPLATITVTGQADADDTSLVAQTNASGGKIASDTLDTAASVSVVTQKEIEARNANTIEQALSYTAGVKVDQWGNGDNRYDYYMIRGFDQMSTGAYRDGLPVYGDGWTYPRFETYGLERVEILKGSNASLFGLSAPGGIVNGITKIPKDAKFGEVYTTFGKDHAEIGTDFGDVSADGVWRYRFTAKWQDASGSMDHSRDDRRYVAAAVTWAPNGATELTLMADFSQRNGWPGKGFPGDVDLDTDTFLGEPDFNKFDTIQKNLGYQFRHDFGNGLTFRQIARYSWLDLTYEDVYGATEDASAARTAFSVDSDQRQFHLDNQLEYETDLAGMRSRTLAGIEYSWIKTNEDVRYGPASGIDIYNIAYCGRACITLYPYLDWSPKRETVSGYLQQELTIADRWILTVGGRYDNADVTVVDHNAGTTESKTFSDFTKRVGLTWKATDEVSVYGNYSESFEPNVWDLSEDAKRGKQYEVGVKYRPAGANALFSVAAFDLTQTNVESDISPTEKRQIGKVGVRGIEFEGKFEVTERFGLTAGYSWWDAEIREDGIGGNEGNRPANVPKTLASLWGDYTVQGNGARGDVNLGLGVRYVGSIWGDDANTVKVAGHTLFDAAVTYEVNEQTTLALNVSNLFDKEYVSTIYYGSMYYGDGRTVTASLRYKW</sequence>
<evidence type="ECO:0000256" key="13">
    <source>
        <dbReference type="ARBA" id="ARBA00023237"/>
    </source>
</evidence>
<evidence type="ECO:0000256" key="4">
    <source>
        <dbReference type="ARBA" id="ARBA00022452"/>
    </source>
</evidence>
<dbReference type="InterPro" id="IPR000531">
    <property type="entry name" value="Beta-barrel_TonB"/>
</dbReference>
<keyword evidence="12 19" id="KW-0675">Receptor</keyword>
<comment type="similarity">
    <text evidence="2 14 15">Belongs to the TonB-dependent receptor family.</text>
</comment>
<evidence type="ECO:0000256" key="3">
    <source>
        <dbReference type="ARBA" id="ARBA00022448"/>
    </source>
</evidence>
<evidence type="ECO:0000256" key="14">
    <source>
        <dbReference type="PROSITE-ProRule" id="PRU01360"/>
    </source>
</evidence>
<comment type="subcellular location">
    <subcellularLocation>
        <location evidence="1 14">Cell outer membrane</location>
        <topology evidence="1 14">Multi-pass membrane protein</topology>
    </subcellularLocation>
</comment>
<dbReference type="EMBL" id="SAUW01000037">
    <property type="protein sequence ID" value="RWR05400.1"/>
    <property type="molecule type" value="Genomic_DNA"/>
</dbReference>
<dbReference type="Pfam" id="PF00593">
    <property type="entry name" value="TonB_dep_Rec_b-barrel"/>
    <property type="match status" value="1"/>
</dbReference>
<keyword evidence="5" id="KW-0410">Iron transport</keyword>
<accession>A0A443IKS9</accession>
<dbReference type="Proteomes" id="UP000285710">
    <property type="component" value="Unassembled WGS sequence"/>
</dbReference>
<feature type="signal peptide" evidence="16">
    <location>
        <begin position="1"/>
        <end position="22"/>
    </location>
</feature>
<keyword evidence="13 14" id="KW-0998">Cell outer membrane</keyword>
<evidence type="ECO:0000256" key="15">
    <source>
        <dbReference type="RuleBase" id="RU003357"/>
    </source>
</evidence>
<evidence type="ECO:0000256" key="9">
    <source>
        <dbReference type="ARBA" id="ARBA00023065"/>
    </source>
</evidence>
<evidence type="ECO:0000256" key="6">
    <source>
        <dbReference type="ARBA" id="ARBA00022692"/>
    </source>
</evidence>
<dbReference type="GO" id="GO:0015344">
    <property type="term" value="F:siderophore uptake transmembrane transporter activity"/>
    <property type="evidence" value="ECO:0007669"/>
    <property type="project" value="TreeGrafter"/>
</dbReference>
<keyword evidence="11 14" id="KW-0472">Membrane</keyword>
<evidence type="ECO:0000313" key="20">
    <source>
        <dbReference type="Proteomes" id="UP000285710"/>
    </source>
</evidence>
<dbReference type="GO" id="GO:0038023">
    <property type="term" value="F:signaling receptor activity"/>
    <property type="evidence" value="ECO:0007669"/>
    <property type="project" value="InterPro"/>
</dbReference>
<keyword evidence="7 16" id="KW-0732">Signal</keyword>
<evidence type="ECO:0000256" key="8">
    <source>
        <dbReference type="ARBA" id="ARBA00023004"/>
    </source>
</evidence>
<keyword evidence="4 14" id="KW-1134">Transmembrane beta strand</keyword>
<evidence type="ECO:0000256" key="2">
    <source>
        <dbReference type="ARBA" id="ARBA00009810"/>
    </source>
</evidence>
<gene>
    <name evidence="19" type="ORF">D2T33_19895</name>
</gene>
<evidence type="ECO:0000256" key="11">
    <source>
        <dbReference type="ARBA" id="ARBA00023136"/>
    </source>
</evidence>
<dbReference type="InterPro" id="IPR039426">
    <property type="entry name" value="TonB-dep_rcpt-like"/>
</dbReference>
<dbReference type="Pfam" id="PF07715">
    <property type="entry name" value="Plug"/>
    <property type="match status" value="1"/>
</dbReference>
<name>A0A443IKS9_9RHOB</name>
<evidence type="ECO:0000256" key="16">
    <source>
        <dbReference type="SAM" id="SignalP"/>
    </source>
</evidence>
<feature type="domain" description="TonB-dependent receptor plug" evidence="18">
    <location>
        <begin position="64"/>
        <end position="167"/>
    </location>
</feature>
<evidence type="ECO:0000313" key="19">
    <source>
        <dbReference type="EMBL" id="RWR05400.1"/>
    </source>
</evidence>
<dbReference type="PANTHER" id="PTHR32552:SF68">
    <property type="entry name" value="FERRICHROME OUTER MEMBRANE TRANSPORTER_PHAGE RECEPTOR"/>
    <property type="match status" value="1"/>
</dbReference>
<keyword evidence="3 14" id="KW-0813">Transport</keyword>
<feature type="domain" description="TonB-dependent receptor-like beta-barrel" evidence="17">
    <location>
        <begin position="252"/>
        <end position="658"/>
    </location>
</feature>
<dbReference type="GO" id="GO:0015891">
    <property type="term" value="P:siderophore transport"/>
    <property type="evidence" value="ECO:0007669"/>
    <property type="project" value="InterPro"/>
</dbReference>
<keyword evidence="6 14" id="KW-0812">Transmembrane</keyword>